<dbReference type="Proteomes" id="UP001283361">
    <property type="component" value="Unassembled WGS sequence"/>
</dbReference>
<keyword evidence="3" id="KW-1185">Reference proteome</keyword>
<name>A0AAE1ADN1_9GAST</name>
<accession>A0AAE1ADN1</accession>
<evidence type="ECO:0000313" key="2">
    <source>
        <dbReference type="EMBL" id="KAK3785331.1"/>
    </source>
</evidence>
<evidence type="ECO:0000256" key="1">
    <source>
        <dbReference type="SAM" id="MobiDB-lite"/>
    </source>
</evidence>
<protein>
    <submittedName>
        <fullName evidence="2">Uncharacterized protein</fullName>
    </submittedName>
</protein>
<evidence type="ECO:0000313" key="3">
    <source>
        <dbReference type="Proteomes" id="UP001283361"/>
    </source>
</evidence>
<feature type="region of interest" description="Disordered" evidence="1">
    <location>
        <begin position="1"/>
        <end position="21"/>
    </location>
</feature>
<comment type="caution">
    <text evidence="2">The sequence shown here is derived from an EMBL/GenBank/DDBJ whole genome shotgun (WGS) entry which is preliminary data.</text>
</comment>
<organism evidence="2 3">
    <name type="scientific">Elysia crispata</name>
    <name type="common">lettuce slug</name>
    <dbReference type="NCBI Taxonomy" id="231223"/>
    <lineage>
        <taxon>Eukaryota</taxon>
        <taxon>Metazoa</taxon>
        <taxon>Spiralia</taxon>
        <taxon>Lophotrochozoa</taxon>
        <taxon>Mollusca</taxon>
        <taxon>Gastropoda</taxon>
        <taxon>Heterobranchia</taxon>
        <taxon>Euthyneura</taxon>
        <taxon>Panpulmonata</taxon>
        <taxon>Sacoglossa</taxon>
        <taxon>Placobranchoidea</taxon>
        <taxon>Plakobranchidae</taxon>
        <taxon>Elysia</taxon>
    </lineage>
</organism>
<sequence length="79" mass="8367">MLTQPGAVDWPGGGRREGLSNSHYLERVDRLAPEARQSCDRSSMFVSMLGCQLSPESQTLACGGNASPTGGYSLFTSVS</sequence>
<gene>
    <name evidence="2" type="ORF">RRG08_045557</name>
</gene>
<reference evidence="2" key="1">
    <citation type="journal article" date="2023" name="G3 (Bethesda)">
        <title>A reference genome for the long-term kleptoplast-retaining sea slug Elysia crispata morphotype clarki.</title>
        <authorList>
            <person name="Eastman K.E."/>
            <person name="Pendleton A.L."/>
            <person name="Shaikh M.A."/>
            <person name="Suttiyut T."/>
            <person name="Ogas R."/>
            <person name="Tomko P."/>
            <person name="Gavelis G."/>
            <person name="Widhalm J.R."/>
            <person name="Wisecaver J.H."/>
        </authorList>
    </citation>
    <scope>NUCLEOTIDE SEQUENCE</scope>
    <source>
        <strain evidence="2">ECLA1</strain>
    </source>
</reference>
<dbReference type="AlphaFoldDB" id="A0AAE1ADN1"/>
<dbReference type="EMBL" id="JAWDGP010002132">
    <property type="protein sequence ID" value="KAK3785331.1"/>
    <property type="molecule type" value="Genomic_DNA"/>
</dbReference>
<proteinExistence type="predicted"/>